<name>A0ABQ1XA01_9MICC</name>
<reference evidence="3" key="1">
    <citation type="journal article" date="2019" name="Int. J. Syst. Evol. Microbiol.">
        <title>The Global Catalogue of Microorganisms (GCM) 10K type strain sequencing project: providing services to taxonomists for standard genome sequencing and annotation.</title>
        <authorList>
            <consortium name="The Broad Institute Genomics Platform"/>
            <consortium name="The Broad Institute Genome Sequencing Center for Infectious Disease"/>
            <person name="Wu L."/>
            <person name="Ma J."/>
        </authorList>
    </citation>
    <scope>NUCLEOTIDE SEQUENCE [LARGE SCALE GENOMIC DNA]</scope>
    <source>
        <strain evidence="3">CGMCC 1.1927</strain>
    </source>
</reference>
<organism evidence="2 3">
    <name type="scientific">Pseudarthrobacter polychromogenes</name>
    <dbReference type="NCBI Taxonomy" id="1676"/>
    <lineage>
        <taxon>Bacteria</taxon>
        <taxon>Bacillati</taxon>
        <taxon>Actinomycetota</taxon>
        <taxon>Actinomycetes</taxon>
        <taxon>Micrococcales</taxon>
        <taxon>Micrococcaceae</taxon>
        <taxon>Pseudarthrobacter</taxon>
    </lineage>
</organism>
<dbReference type="RefSeq" id="WP_188808860.1">
    <property type="nucleotide sequence ID" value="NZ_BAAAWV010000001.1"/>
</dbReference>
<evidence type="ECO:0000259" key="1">
    <source>
        <dbReference type="Pfam" id="PF03992"/>
    </source>
</evidence>
<proteinExistence type="predicted"/>
<gene>
    <name evidence="2" type="ORF">GCM10011577_04260</name>
</gene>
<accession>A0ABQ1XA01</accession>
<feature type="domain" description="ABM" evidence="1">
    <location>
        <begin position="17"/>
        <end position="69"/>
    </location>
</feature>
<dbReference type="GO" id="GO:0004497">
    <property type="term" value="F:monooxygenase activity"/>
    <property type="evidence" value="ECO:0007669"/>
    <property type="project" value="UniProtKB-KW"/>
</dbReference>
<protein>
    <submittedName>
        <fullName evidence="2">Antibiotic biosynthesis monooxygenase</fullName>
    </submittedName>
</protein>
<dbReference type="InterPro" id="IPR011008">
    <property type="entry name" value="Dimeric_a/b-barrel"/>
</dbReference>
<evidence type="ECO:0000313" key="3">
    <source>
        <dbReference type="Proteomes" id="UP000596938"/>
    </source>
</evidence>
<keyword evidence="2" id="KW-0560">Oxidoreductase</keyword>
<comment type="caution">
    <text evidence="2">The sequence shown here is derived from an EMBL/GenBank/DDBJ whole genome shotgun (WGS) entry which is preliminary data.</text>
</comment>
<dbReference type="InterPro" id="IPR007138">
    <property type="entry name" value="ABM_dom"/>
</dbReference>
<dbReference type="Pfam" id="PF03992">
    <property type="entry name" value="ABM"/>
    <property type="match status" value="1"/>
</dbReference>
<keyword evidence="2" id="KW-0503">Monooxygenase</keyword>
<evidence type="ECO:0000313" key="2">
    <source>
        <dbReference type="EMBL" id="GGG85533.1"/>
    </source>
</evidence>
<dbReference type="Gene3D" id="3.30.70.100">
    <property type="match status" value="1"/>
</dbReference>
<dbReference type="SUPFAM" id="SSF54909">
    <property type="entry name" value="Dimeric alpha+beta barrel"/>
    <property type="match status" value="1"/>
</dbReference>
<dbReference type="Proteomes" id="UP000596938">
    <property type="component" value="Unassembled WGS sequence"/>
</dbReference>
<dbReference type="EMBL" id="BMKU01000001">
    <property type="protein sequence ID" value="GGG85533.1"/>
    <property type="molecule type" value="Genomic_DNA"/>
</dbReference>
<keyword evidence="3" id="KW-1185">Reference proteome</keyword>
<sequence length="92" mass="10293">MTDVYLSGQLVCRNSDEVAIVVQHLDRHVTLTRAEPGCVSFSVTPAEDPLVWQVEEHFSDPDAFRLHQDRVAGSIWGQATVGIERRYTIVGI</sequence>